<keyword evidence="2" id="KW-0732">Signal</keyword>
<feature type="chain" id="PRO_5006415641" evidence="2">
    <location>
        <begin position="22"/>
        <end position="212"/>
    </location>
</feature>
<evidence type="ECO:0000256" key="2">
    <source>
        <dbReference type="SAM" id="SignalP"/>
    </source>
</evidence>
<evidence type="ECO:0000313" key="4">
    <source>
        <dbReference type="Proteomes" id="UP000051789"/>
    </source>
</evidence>
<dbReference type="STRING" id="1423810.FD19_GL000946"/>
<feature type="signal peptide" evidence="2">
    <location>
        <begin position="1"/>
        <end position="21"/>
    </location>
</feature>
<dbReference type="PATRIC" id="fig|1423810.4.peg.971"/>
<dbReference type="AlphaFoldDB" id="A0A0R2C8R4"/>
<keyword evidence="4" id="KW-1185">Reference proteome</keyword>
<reference evidence="3 4" key="1">
    <citation type="journal article" date="2015" name="Genome Announc.">
        <title>Expanding the biotechnology potential of lactobacilli through comparative genomics of 213 strains and associated genera.</title>
        <authorList>
            <person name="Sun Z."/>
            <person name="Harris H.M."/>
            <person name="McCann A."/>
            <person name="Guo C."/>
            <person name="Argimon S."/>
            <person name="Zhang W."/>
            <person name="Yang X."/>
            <person name="Jeffery I.B."/>
            <person name="Cooney J.C."/>
            <person name="Kagawa T.F."/>
            <person name="Liu W."/>
            <person name="Song Y."/>
            <person name="Salvetti E."/>
            <person name="Wrobel A."/>
            <person name="Rasinkangas P."/>
            <person name="Parkhill J."/>
            <person name="Rea M.C."/>
            <person name="O'Sullivan O."/>
            <person name="Ritari J."/>
            <person name="Douillard F.P."/>
            <person name="Paul Ross R."/>
            <person name="Yang R."/>
            <person name="Briner A.E."/>
            <person name="Felis G.E."/>
            <person name="de Vos W.M."/>
            <person name="Barrangou R."/>
            <person name="Klaenhammer T.R."/>
            <person name="Caufield P.W."/>
            <person name="Cui Y."/>
            <person name="Zhang H."/>
            <person name="O'Toole P.W."/>
        </authorList>
    </citation>
    <scope>NUCLEOTIDE SEQUENCE [LARGE SCALE GENOMIC DNA]</scope>
    <source>
        <strain evidence="3 4">DSM 22698</strain>
    </source>
</reference>
<keyword evidence="1" id="KW-0812">Transmembrane</keyword>
<dbReference type="InterPro" id="IPR013783">
    <property type="entry name" value="Ig-like_fold"/>
</dbReference>
<comment type="caution">
    <text evidence="3">The sequence shown here is derived from an EMBL/GenBank/DDBJ whole genome shotgun (WGS) entry which is preliminary data.</text>
</comment>
<keyword evidence="1" id="KW-1133">Transmembrane helix</keyword>
<dbReference type="EMBL" id="AYZK01000002">
    <property type="protein sequence ID" value="KRM87442.1"/>
    <property type="molecule type" value="Genomic_DNA"/>
</dbReference>
<name>A0A0R2C8R4_9LACO</name>
<accession>A0A0R2C8R4</accession>
<evidence type="ECO:0000313" key="3">
    <source>
        <dbReference type="EMBL" id="KRM87442.1"/>
    </source>
</evidence>
<protein>
    <submittedName>
        <fullName evidence="3">Uncharacterized protein</fullName>
    </submittedName>
</protein>
<dbReference type="Proteomes" id="UP000051789">
    <property type="component" value="Unassembled WGS sequence"/>
</dbReference>
<proteinExistence type="predicted"/>
<organism evidence="3 4">
    <name type="scientific">Lacticaseibacillus thailandensis DSM 22698 = JCM 13996</name>
    <dbReference type="NCBI Taxonomy" id="1423810"/>
    <lineage>
        <taxon>Bacteria</taxon>
        <taxon>Bacillati</taxon>
        <taxon>Bacillota</taxon>
        <taxon>Bacilli</taxon>
        <taxon>Lactobacillales</taxon>
        <taxon>Lactobacillaceae</taxon>
        <taxon>Lacticaseibacillus</taxon>
    </lineage>
</organism>
<gene>
    <name evidence="3" type="ORF">FD19_GL000946</name>
</gene>
<dbReference type="Gene3D" id="2.60.40.10">
    <property type="entry name" value="Immunoglobulins"/>
    <property type="match status" value="1"/>
</dbReference>
<feature type="transmembrane region" description="Helical" evidence="1">
    <location>
        <begin position="184"/>
        <end position="204"/>
    </location>
</feature>
<sequence length="212" mass="22636">MLVLIAFLGIVCWTHGQVVSAATDTGTLNINKRVAASGEGVSQQTVPLGGARYQVTRIVARSSVPINAQQPRTYRALAGRQAFSIVVTTDAEGMAQVDGLALNATYLVQELSGPGVVTPAGPVALVFNTTHLMYTYTPKSGLMVPTTPSEHRLPNTFEPVGNGGHLHKGAHILQTGGQYRTPGLLVLVMMLVLMGMPLLVRAVWHRMRTVND</sequence>
<keyword evidence="1" id="KW-0472">Membrane</keyword>
<evidence type="ECO:0000256" key="1">
    <source>
        <dbReference type="SAM" id="Phobius"/>
    </source>
</evidence>